<gene>
    <name evidence="1" type="ORF">FE784_00140</name>
</gene>
<sequence>MKLIIIFGPQAVGKMTVGHELEKITDLKLFHNHMTIELVSPFFSYGCAEGRRLVGLFRQEIFEEVSKSNLEGLIFTYVWALDLQSDWEYVDHISNIFESKGGDVYYVELEADTDERLERNKSPHRLMHKPTKRNIERSERDLLNTMEKHRLNTYDGEMNKKNYIKINNTKLSPEDVAKMIKERFQFQ</sequence>
<evidence type="ECO:0000313" key="2">
    <source>
        <dbReference type="Proteomes" id="UP000307943"/>
    </source>
</evidence>
<evidence type="ECO:0000313" key="1">
    <source>
        <dbReference type="EMBL" id="TNJ68111.1"/>
    </source>
</evidence>
<dbReference type="AlphaFoldDB" id="A0A5C4TGD3"/>
<protein>
    <submittedName>
        <fullName evidence="1">Shikimate kinase</fullName>
    </submittedName>
</protein>
<dbReference type="Gene3D" id="3.40.50.300">
    <property type="entry name" value="P-loop containing nucleotide triphosphate hydrolases"/>
    <property type="match status" value="1"/>
</dbReference>
<dbReference type="GO" id="GO:0016301">
    <property type="term" value="F:kinase activity"/>
    <property type="evidence" value="ECO:0007669"/>
    <property type="project" value="UniProtKB-KW"/>
</dbReference>
<organism evidence="1 2">
    <name type="scientific">Paenibacillus hemerocallicola</name>
    <dbReference type="NCBI Taxonomy" id="1172614"/>
    <lineage>
        <taxon>Bacteria</taxon>
        <taxon>Bacillati</taxon>
        <taxon>Bacillota</taxon>
        <taxon>Bacilli</taxon>
        <taxon>Bacillales</taxon>
        <taxon>Paenibacillaceae</taxon>
        <taxon>Paenibacillus</taxon>
    </lineage>
</organism>
<reference evidence="1 2" key="1">
    <citation type="submission" date="2019-05" db="EMBL/GenBank/DDBJ databases">
        <title>We sequenced the genome of Paenibacillus hemerocallicola KCTC 33185 for further insight into its adaptation and study the phylogeny of Paenibacillus.</title>
        <authorList>
            <person name="Narsing Rao M.P."/>
        </authorList>
    </citation>
    <scope>NUCLEOTIDE SEQUENCE [LARGE SCALE GENOMIC DNA]</scope>
    <source>
        <strain evidence="1 2">KCTC 33185</strain>
    </source>
</reference>
<dbReference type="SUPFAM" id="SSF52540">
    <property type="entry name" value="P-loop containing nucleoside triphosphate hydrolases"/>
    <property type="match status" value="1"/>
</dbReference>
<accession>A0A5C4TGD3</accession>
<name>A0A5C4TGD3_9BACL</name>
<dbReference type="EMBL" id="VDCQ01000001">
    <property type="protein sequence ID" value="TNJ68111.1"/>
    <property type="molecule type" value="Genomic_DNA"/>
</dbReference>
<comment type="caution">
    <text evidence="1">The sequence shown here is derived from an EMBL/GenBank/DDBJ whole genome shotgun (WGS) entry which is preliminary data.</text>
</comment>
<keyword evidence="1" id="KW-0418">Kinase</keyword>
<dbReference type="InterPro" id="IPR027417">
    <property type="entry name" value="P-loop_NTPase"/>
</dbReference>
<dbReference type="OrthoDB" id="193997at2"/>
<proteinExistence type="predicted"/>
<keyword evidence="1" id="KW-0808">Transferase</keyword>
<keyword evidence="2" id="KW-1185">Reference proteome</keyword>
<dbReference type="RefSeq" id="WP_139600088.1">
    <property type="nucleotide sequence ID" value="NZ_VDCQ01000001.1"/>
</dbReference>
<dbReference type="Proteomes" id="UP000307943">
    <property type="component" value="Unassembled WGS sequence"/>
</dbReference>